<dbReference type="InterPro" id="IPR036388">
    <property type="entry name" value="WH-like_DNA-bd_sf"/>
</dbReference>
<dbReference type="NCBIfam" id="TIGR00589">
    <property type="entry name" value="ogt"/>
    <property type="match status" value="1"/>
</dbReference>
<dbReference type="CDD" id="cd06445">
    <property type="entry name" value="ATase"/>
    <property type="match status" value="1"/>
</dbReference>
<name>A0A7Y0Q3J2_9FIRM</name>
<accession>A0A7Y0Q3J2</accession>
<comment type="caution">
    <text evidence="3">The sequence shown here is derived from an EMBL/GenBank/DDBJ whole genome shotgun (WGS) entry which is preliminary data.</text>
</comment>
<dbReference type="PANTHER" id="PTHR10815:SF13">
    <property type="entry name" value="METHYLATED-DNA--PROTEIN-CYSTEINE METHYLTRANSFERASE"/>
    <property type="match status" value="1"/>
</dbReference>
<reference evidence="3 4" key="1">
    <citation type="submission" date="2020-04" db="EMBL/GenBank/DDBJ databases">
        <authorList>
            <person name="Zhang R."/>
            <person name="Schippers A."/>
        </authorList>
    </citation>
    <scope>NUCLEOTIDE SEQUENCE [LARGE SCALE GENOMIC DNA]</scope>
    <source>
        <strain evidence="3 4">DSM 109850</strain>
    </source>
</reference>
<keyword evidence="3" id="KW-0808">Transferase</keyword>
<dbReference type="InterPro" id="IPR014048">
    <property type="entry name" value="MethylDNA_cys_MeTrfase_DNA-bd"/>
</dbReference>
<proteinExistence type="predicted"/>
<dbReference type="AlphaFoldDB" id="A0A7Y0Q3J2"/>
<sequence>MIRWRPGQPREVRWSRWESPVGTLWLAWWDDVLVAGEFGERPSQSFRDGRSPEQMPRWMERLCEDAFGGRAITFSLFAGELTPLEQALLSTATEIPFGSTASYGTVAHWAGFPGRARAAGRAMSHSPLAYFIPTHRVIRADGSAAACQRDPLNDRLRAFEGIVLFRRSGGIMRPIR</sequence>
<dbReference type="GO" id="GO:0032259">
    <property type="term" value="P:methylation"/>
    <property type="evidence" value="ECO:0007669"/>
    <property type="project" value="UniProtKB-KW"/>
</dbReference>
<dbReference type="Gene3D" id="1.10.10.10">
    <property type="entry name" value="Winged helix-like DNA-binding domain superfamily/Winged helix DNA-binding domain"/>
    <property type="match status" value="1"/>
</dbReference>
<keyword evidence="4" id="KW-1185">Reference proteome</keyword>
<keyword evidence="1" id="KW-0227">DNA damage</keyword>
<dbReference type="Proteomes" id="UP000533476">
    <property type="component" value="Unassembled WGS sequence"/>
</dbReference>
<dbReference type="GO" id="GO:0006281">
    <property type="term" value="P:DNA repair"/>
    <property type="evidence" value="ECO:0007669"/>
    <property type="project" value="InterPro"/>
</dbReference>
<feature type="domain" description="Methylated-DNA-[protein]-cysteine S-methyltransferase DNA binding" evidence="2">
    <location>
        <begin position="85"/>
        <end position="145"/>
    </location>
</feature>
<dbReference type="Pfam" id="PF01035">
    <property type="entry name" value="DNA_binding_1"/>
    <property type="match status" value="1"/>
</dbReference>
<organism evidence="3 4">
    <name type="scientific">Sulfobacillus harzensis</name>
    <dbReference type="NCBI Taxonomy" id="2729629"/>
    <lineage>
        <taxon>Bacteria</taxon>
        <taxon>Bacillati</taxon>
        <taxon>Bacillota</taxon>
        <taxon>Clostridia</taxon>
        <taxon>Eubacteriales</taxon>
        <taxon>Clostridiales Family XVII. Incertae Sedis</taxon>
        <taxon>Sulfobacillus</taxon>
    </lineage>
</organism>
<dbReference type="EMBL" id="JABBVZ010000100">
    <property type="protein sequence ID" value="NMP24318.1"/>
    <property type="molecule type" value="Genomic_DNA"/>
</dbReference>
<evidence type="ECO:0000313" key="3">
    <source>
        <dbReference type="EMBL" id="NMP24318.1"/>
    </source>
</evidence>
<protein>
    <submittedName>
        <fullName evidence="3">Methylated-DNA--[protein]-cysteine S-methyltransferase</fullName>
    </submittedName>
</protein>
<dbReference type="RefSeq" id="WP_169102337.1">
    <property type="nucleotide sequence ID" value="NZ_JABBVZ010000100.1"/>
</dbReference>
<dbReference type="InterPro" id="IPR036217">
    <property type="entry name" value="MethylDNA_cys_MeTrfase_DNAb"/>
</dbReference>
<dbReference type="PANTHER" id="PTHR10815">
    <property type="entry name" value="METHYLATED-DNA--PROTEIN-CYSTEINE METHYLTRANSFERASE"/>
    <property type="match status" value="1"/>
</dbReference>
<evidence type="ECO:0000256" key="1">
    <source>
        <dbReference type="ARBA" id="ARBA00022763"/>
    </source>
</evidence>
<evidence type="ECO:0000259" key="2">
    <source>
        <dbReference type="Pfam" id="PF01035"/>
    </source>
</evidence>
<dbReference type="SUPFAM" id="SSF46767">
    <property type="entry name" value="Methylated DNA-protein cysteine methyltransferase, C-terminal domain"/>
    <property type="match status" value="1"/>
</dbReference>
<gene>
    <name evidence="3" type="ORF">HIJ39_18465</name>
</gene>
<dbReference type="GO" id="GO:0008168">
    <property type="term" value="F:methyltransferase activity"/>
    <property type="evidence" value="ECO:0007669"/>
    <property type="project" value="UniProtKB-KW"/>
</dbReference>
<evidence type="ECO:0000313" key="4">
    <source>
        <dbReference type="Proteomes" id="UP000533476"/>
    </source>
</evidence>
<keyword evidence="3" id="KW-0489">Methyltransferase</keyword>